<gene>
    <name evidence="1" type="ordered locus">LFML04_0011</name>
</gene>
<dbReference type="InterPro" id="IPR038488">
    <property type="entry name" value="Integrase_DNA-bd_sf"/>
</dbReference>
<dbReference type="HOGENOM" id="CLU_2935969_0_0_0"/>
<proteinExistence type="predicted"/>
<protein>
    <submittedName>
        <fullName evidence="1">Phage integrase family protein</fullName>
    </submittedName>
</protein>
<accession>J9Z703</accession>
<name>J9Z703_LEPFM</name>
<evidence type="ECO:0000313" key="2">
    <source>
        <dbReference type="Proteomes" id="UP000006177"/>
    </source>
</evidence>
<dbReference type="EMBL" id="CP002919">
    <property type="protein sequence ID" value="AFS52265.1"/>
    <property type="molecule type" value="Genomic_DNA"/>
</dbReference>
<dbReference type="AlphaFoldDB" id="J9Z703"/>
<sequence>MALTDVLIRNSKPKDKAFKLSDGGGLYLLVNLNAPIGGDLITVLTVRGRLSPWESIPRPL</sequence>
<organism evidence="1 2">
    <name type="scientific">Leptospirillum ferriphilum (strain ML-04)</name>
    <dbReference type="NCBI Taxonomy" id="1048260"/>
    <lineage>
        <taxon>Bacteria</taxon>
        <taxon>Pseudomonadati</taxon>
        <taxon>Nitrospirota</taxon>
        <taxon>Nitrospiria</taxon>
        <taxon>Nitrospirales</taxon>
        <taxon>Nitrospiraceae</taxon>
        <taxon>Leptospirillum</taxon>
    </lineage>
</organism>
<reference evidence="1 2" key="1">
    <citation type="journal article" date="2011" name="J. Microbiol.">
        <title>Complete genome of Leptospirillum ferriphilum ML-04 provides insight into its physiology and environmental adaptation.</title>
        <authorList>
            <person name="Mi S."/>
            <person name="Song J."/>
            <person name="Lin J."/>
            <person name="Che Y."/>
            <person name="Zheng H."/>
            <person name="Lin J."/>
        </authorList>
    </citation>
    <scope>NUCLEOTIDE SEQUENCE [LARGE SCALE GENOMIC DNA]</scope>
    <source>
        <strain evidence="1 2">ML-04</strain>
    </source>
</reference>
<dbReference type="PATRIC" id="fig|1048260.3.peg.11"/>
<dbReference type="Proteomes" id="UP000006177">
    <property type="component" value="Chromosome"/>
</dbReference>
<dbReference type="KEGG" id="lfi:LFML04_0011"/>
<dbReference type="Gene3D" id="3.30.160.390">
    <property type="entry name" value="Integrase, DNA-binding domain"/>
    <property type="match status" value="1"/>
</dbReference>
<evidence type="ECO:0000313" key="1">
    <source>
        <dbReference type="EMBL" id="AFS52265.1"/>
    </source>
</evidence>